<keyword evidence="2" id="KW-1185">Reference proteome</keyword>
<protein>
    <recommendedName>
        <fullName evidence="3">Glycosyl transferase family 51 domain-containing protein</fullName>
    </recommendedName>
</protein>
<dbReference type="AlphaFoldDB" id="A0A317CJY2"/>
<evidence type="ECO:0008006" key="3">
    <source>
        <dbReference type="Google" id="ProtNLM"/>
    </source>
</evidence>
<dbReference type="OrthoDB" id="5619309at2"/>
<dbReference type="Proteomes" id="UP000245506">
    <property type="component" value="Unassembled WGS sequence"/>
</dbReference>
<dbReference type="EMBL" id="QGKL01000009">
    <property type="protein sequence ID" value="PWQ98894.1"/>
    <property type="molecule type" value="Genomic_DNA"/>
</dbReference>
<accession>A0A317CJY2</accession>
<evidence type="ECO:0000313" key="2">
    <source>
        <dbReference type="Proteomes" id="UP000245506"/>
    </source>
</evidence>
<name>A0A317CJY2_9GAMM</name>
<gene>
    <name evidence="1" type="ORF">DKT75_01655</name>
</gene>
<proteinExistence type="predicted"/>
<comment type="caution">
    <text evidence="1">The sequence shown here is derived from an EMBL/GenBank/DDBJ whole genome shotgun (WGS) entry which is preliminary data.</text>
</comment>
<sequence length="773" mass="86065">MYLALLKVFFIGGQAIDWVRLHALRYFAHPLIQNGSGNSGERAAKLPLKDWRYGVSIVLALIESVVRSIWQVFRWMFFLNTRSVLEFLLSGVKLVIVLAVLSVASLYGYLSGEPDARLLAHYQSLHQTHTATAVLGQRGSLIGAMTHPKAAEGTESGLYTEMVPPVYWDILDYKTGRKLDFSYQDTSLSDLLFLRKSNYKGAAVSDIMTAFNPFDESEKESLLSQLSKTLNDQKEAGCFGLFDRLCNTLSSIRLARHTFPYLAQNNGAEFKRWVAIHGPLRGHGDDLKGLRTVADVVFKKLPEQLSNAEQSIMAIAQLQAQPLLDLENWDDLIQQAEVVSGELYTRQQPRLVNNIRADLKALKAPKPVLITGVKTPQEVLNLPYLMRRGELLLGSFATLVTKSLEAEYSRTTDSQLISDIQLSLPVTENAIFQAKLQSRLASFERRCKDCGLRRILGESPDKGGAQIQVMVADQAGQIVRYFTRGEVNPRAIGALSAIPASVLLVSENNKPSDLFCNQTYRNLPSSVEGFSSGIVNCDTLQEKGHAISFQQAIQARASLPLFYALRKNVDGKQVQGLYRDFGLTDLRSREGNPSHAEQLAYEMSYGVVQSTPLRQLEVIHQLSEILYGDGNPRSVMSISQFLVTDLQERKRYLEFSKIPSPIVINGNYLRTNESKTFLKQLLNYDVNTKTGPLKSLRKLNNVRFLLTKSGQTYTKQLALRDQWLVASVLIRGKRYSISAFVGSPVSDGGGLANKLSAADIFTPIVSEIVADLD</sequence>
<dbReference type="RefSeq" id="WP_109821700.1">
    <property type="nucleotide sequence ID" value="NZ_QGKL01000009.1"/>
</dbReference>
<evidence type="ECO:0000313" key="1">
    <source>
        <dbReference type="EMBL" id="PWQ98894.1"/>
    </source>
</evidence>
<organism evidence="1 2">
    <name type="scientific">Leucothrix arctica</name>
    <dbReference type="NCBI Taxonomy" id="1481894"/>
    <lineage>
        <taxon>Bacteria</taxon>
        <taxon>Pseudomonadati</taxon>
        <taxon>Pseudomonadota</taxon>
        <taxon>Gammaproteobacteria</taxon>
        <taxon>Thiotrichales</taxon>
        <taxon>Thiotrichaceae</taxon>
        <taxon>Leucothrix</taxon>
    </lineage>
</organism>
<reference evidence="1 2" key="1">
    <citation type="submission" date="2018-05" db="EMBL/GenBank/DDBJ databases">
        <title>Leucothrix arctica sp. nov., isolated from Arctic seawater.</title>
        <authorList>
            <person name="Choi A."/>
            <person name="Baek K."/>
        </authorList>
    </citation>
    <scope>NUCLEOTIDE SEQUENCE [LARGE SCALE GENOMIC DNA]</scope>
    <source>
        <strain evidence="1 2">IMCC9719</strain>
    </source>
</reference>